<feature type="region of interest" description="Disordered" evidence="1">
    <location>
        <begin position="62"/>
        <end position="81"/>
    </location>
</feature>
<sequence>MSVFTHHGVRYSAPLLAFFTHVARRLADSPLDHAALYAASTHTPAPLRATVAVPARPHAHWQAVVREDGHRRGETRRHSGD</sequence>
<dbReference type="EMBL" id="BNDY01000017">
    <property type="protein sequence ID" value="GHI40127.1"/>
    <property type="molecule type" value="Genomic_DNA"/>
</dbReference>
<evidence type="ECO:0000256" key="1">
    <source>
        <dbReference type="SAM" id="MobiDB-lite"/>
    </source>
</evidence>
<keyword evidence="3" id="KW-1185">Reference proteome</keyword>
<protein>
    <submittedName>
        <fullName evidence="2">Uncharacterized protein</fullName>
    </submittedName>
</protein>
<evidence type="ECO:0000313" key="2">
    <source>
        <dbReference type="EMBL" id="GHI40127.1"/>
    </source>
</evidence>
<reference evidence="2" key="1">
    <citation type="submission" date="2024-05" db="EMBL/GenBank/DDBJ databases">
        <title>Whole genome shotgun sequence of Streptomyces violascens NBRC 12920.</title>
        <authorList>
            <person name="Komaki H."/>
            <person name="Tamura T."/>
        </authorList>
    </citation>
    <scope>NUCLEOTIDE SEQUENCE</scope>
    <source>
        <strain evidence="2">NBRC 12920</strain>
    </source>
</reference>
<organism evidence="2 3">
    <name type="scientific">Streptomyces violascens</name>
    <dbReference type="NCBI Taxonomy" id="67381"/>
    <lineage>
        <taxon>Bacteria</taxon>
        <taxon>Bacillati</taxon>
        <taxon>Actinomycetota</taxon>
        <taxon>Actinomycetes</taxon>
        <taxon>Kitasatosporales</taxon>
        <taxon>Streptomycetaceae</taxon>
        <taxon>Streptomyces</taxon>
    </lineage>
</organism>
<accession>A0ABQ3QS90</accession>
<comment type="caution">
    <text evidence="2">The sequence shown here is derived from an EMBL/GenBank/DDBJ whole genome shotgun (WGS) entry which is preliminary data.</text>
</comment>
<feature type="compositionally biased region" description="Basic and acidic residues" evidence="1">
    <location>
        <begin position="65"/>
        <end position="81"/>
    </location>
</feature>
<gene>
    <name evidence="2" type="ORF">Sviol_45350</name>
</gene>
<dbReference type="Proteomes" id="UP001050808">
    <property type="component" value="Unassembled WGS sequence"/>
</dbReference>
<name>A0ABQ3QS90_9ACTN</name>
<evidence type="ECO:0000313" key="3">
    <source>
        <dbReference type="Proteomes" id="UP001050808"/>
    </source>
</evidence>
<proteinExistence type="predicted"/>